<reference evidence="4" key="1">
    <citation type="submission" date="2016-10" db="EMBL/GenBank/DDBJ databases">
        <authorList>
            <person name="Varghese N."/>
            <person name="Submissions S."/>
        </authorList>
    </citation>
    <scope>NUCLEOTIDE SEQUENCE [LARGE SCALE GENOMIC DNA]</scope>
    <source>
        <strain evidence="4">S9</strain>
    </source>
</reference>
<feature type="transmembrane region" description="Helical" evidence="1">
    <location>
        <begin position="247"/>
        <end position="265"/>
    </location>
</feature>
<keyword evidence="1" id="KW-1133">Transmembrane helix</keyword>
<dbReference type="OrthoDB" id="9783299at2"/>
<gene>
    <name evidence="3" type="ORF">SAMN05518684_103227</name>
</gene>
<name>A0A1H9RLP0_9BACI</name>
<keyword evidence="1" id="KW-0812">Transmembrane</keyword>
<sequence length="273" mass="29178">MKKRKVMLRIVTILFVLVTFTKMVSADGMENAMVRIVHASPDAPAVDIAVNGDVVVENLDFKTPTDYLELPEGTHTVEIFPAGDLETAVLTKDLSVEGGQAYTVAAIDRLENLQLKVIEDETAATEGMTWVRAGHLSPDAPSVDITANGEVLFASASFPSVTDYAEVSPMTADLEVRVAGTEDAVLELPQTQLEADTLYTVLAVGLVEGEPGLDAIVLADPSMDRMPSEMPATGMGGASSYSDNSTVLGGFLMILIALGSIFLLFRQPWQTEN</sequence>
<dbReference type="InterPro" id="IPR025510">
    <property type="entry name" value="DUF4397"/>
</dbReference>
<dbReference type="Proteomes" id="UP000198571">
    <property type="component" value="Unassembled WGS sequence"/>
</dbReference>
<evidence type="ECO:0000256" key="1">
    <source>
        <dbReference type="SAM" id="Phobius"/>
    </source>
</evidence>
<keyword evidence="4" id="KW-1185">Reference proteome</keyword>
<keyword evidence="1" id="KW-0472">Membrane</keyword>
<protein>
    <recommendedName>
        <fullName evidence="2">DUF4397 domain-containing protein</fullName>
    </recommendedName>
</protein>
<dbReference type="EMBL" id="FOGT01000003">
    <property type="protein sequence ID" value="SER73686.1"/>
    <property type="molecule type" value="Genomic_DNA"/>
</dbReference>
<evidence type="ECO:0000313" key="4">
    <source>
        <dbReference type="Proteomes" id="UP000198571"/>
    </source>
</evidence>
<dbReference type="STRING" id="1601833.SAMN05518684_103227"/>
<organism evidence="3 4">
    <name type="scientific">Salipaludibacillus aurantiacus</name>
    <dbReference type="NCBI Taxonomy" id="1601833"/>
    <lineage>
        <taxon>Bacteria</taxon>
        <taxon>Bacillati</taxon>
        <taxon>Bacillota</taxon>
        <taxon>Bacilli</taxon>
        <taxon>Bacillales</taxon>
        <taxon>Bacillaceae</taxon>
    </lineage>
</organism>
<dbReference type="RefSeq" id="WP_093048121.1">
    <property type="nucleotide sequence ID" value="NZ_FOGT01000003.1"/>
</dbReference>
<feature type="domain" description="DUF4397" evidence="2">
    <location>
        <begin position="32"/>
        <end position="146"/>
    </location>
</feature>
<evidence type="ECO:0000259" key="2">
    <source>
        <dbReference type="Pfam" id="PF14344"/>
    </source>
</evidence>
<proteinExistence type="predicted"/>
<accession>A0A1H9RLP0</accession>
<evidence type="ECO:0000313" key="3">
    <source>
        <dbReference type="EMBL" id="SER73686.1"/>
    </source>
</evidence>
<dbReference type="AlphaFoldDB" id="A0A1H9RLP0"/>
<dbReference type="Pfam" id="PF14344">
    <property type="entry name" value="DUF4397"/>
    <property type="match status" value="1"/>
</dbReference>